<protein>
    <submittedName>
        <fullName evidence="7">YIP1 family protein</fullName>
    </submittedName>
</protein>
<evidence type="ECO:0000256" key="2">
    <source>
        <dbReference type="ARBA" id="ARBA00022692"/>
    </source>
</evidence>
<dbReference type="RefSeq" id="WP_135151906.1">
    <property type="nucleotide sequence ID" value="NZ_SOMN01000009.1"/>
</dbReference>
<evidence type="ECO:0000313" key="7">
    <source>
        <dbReference type="EMBL" id="TFE27497.1"/>
    </source>
</evidence>
<dbReference type="OrthoDB" id="359441at2"/>
<organism evidence="7 8">
    <name type="scientific">Cohnella luojiensis</name>
    <dbReference type="NCBI Taxonomy" id="652876"/>
    <lineage>
        <taxon>Bacteria</taxon>
        <taxon>Bacillati</taxon>
        <taxon>Bacillota</taxon>
        <taxon>Bacilli</taxon>
        <taxon>Bacillales</taxon>
        <taxon>Paenibacillaceae</taxon>
        <taxon>Cohnella</taxon>
    </lineage>
</organism>
<dbReference type="EMBL" id="SOMN01000009">
    <property type="protein sequence ID" value="TFE27497.1"/>
    <property type="molecule type" value="Genomic_DNA"/>
</dbReference>
<comment type="subcellular location">
    <subcellularLocation>
        <location evidence="1">Membrane</location>
        <topology evidence="1">Multi-pass membrane protein</topology>
    </subcellularLocation>
</comment>
<name>A0A4Y8M0X4_9BACL</name>
<evidence type="ECO:0000256" key="5">
    <source>
        <dbReference type="SAM" id="Phobius"/>
    </source>
</evidence>
<sequence length="210" mass="24127">MSPLSREYKFPFHLIVHPFKGFWDLKYEHSGKTSLIVSFAILFLMVVTNILQSQYSGFVVNLSDPGDMNSIMEILYVVIPVLFWCVANWSLTTLMDGEGRFVEIFVSTCYALTPIVIINLPWVLLSNYISLQEASFYHFSGSFATIWFVFLLFVGNMTVHQFTPVKTVWTILLTVVTMAFMAFLCLLFFSLIQQIVSFVYTISQEISLRS</sequence>
<keyword evidence="8" id="KW-1185">Reference proteome</keyword>
<proteinExistence type="predicted"/>
<feature type="transmembrane region" description="Helical" evidence="5">
    <location>
        <begin position="136"/>
        <end position="155"/>
    </location>
</feature>
<dbReference type="GO" id="GO:0016020">
    <property type="term" value="C:membrane"/>
    <property type="evidence" value="ECO:0007669"/>
    <property type="project" value="UniProtKB-SubCell"/>
</dbReference>
<feature type="domain" description="Yip1" evidence="6">
    <location>
        <begin position="13"/>
        <end position="183"/>
    </location>
</feature>
<evidence type="ECO:0000259" key="6">
    <source>
        <dbReference type="Pfam" id="PF04893"/>
    </source>
</evidence>
<dbReference type="Pfam" id="PF04893">
    <property type="entry name" value="Yip1"/>
    <property type="match status" value="1"/>
</dbReference>
<keyword evidence="3 5" id="KW-1133">Transmembrane helix</keyword>
<gene>
    <name evidence="7" type="ORF">E2980_09265</name>
</gene>
<feature type="transmembrane region" description="Helical" evidence="5">
    <location>
        <begin position="167"/>
        <end position="192"/>
    </location>
</feature>
<feature type="transmembrane region" description="Helical" evidence="5">
    <location>
        <begin position="33"/>
        <end position="51"/>
    </location>
</feature>
<keyword evidence="4 5" id="KW-0472">Membrane</keyword>
<evidence type="ECO:0000256" key="3">
    <source>
        <dbReference type="ARBA" id="ARBA00022989"/>
    </source>
</evidence>
<feature type="transmembrane region" description="Helical" evidence="5">
    <location>
        <begin position="71"/>
        <end position="89"/>
    </location>
</feature>
<dbReference type="AlphaFoldDB" id="A0A4Y8M0X4"/>
<evidence type="ECO:0000256" key="1">
    <source>
        <dbReference type="ARBA" id="ARBA00004141"/>
    </source>
</evidence>
<comment type="caution">
    <text evidence="7">The sequence shown here is derived from an EMBL/GenBank/DDBJ whole genome shotgun (WGS) entry which is preliminary data.</text>
</comment>
<evidence type="ECO:0000256" key="4">
    <source>
        <dbReference type="ARBA" id="ARBA00023136"/>
    </source>
</evidence>
<accession>A0A4Y8M0X4</accession>
<keyword evidence="2 5" id="KW-0812">Transmembrane</keyword>
<dbReference type="InterPro" id="IPR006977">
    <property type="entry name" value="Yip1_dom"/>
</dbReference>
<evidence type="ECO:0000313" key="8">
    <source>
        <dbReference type="Proteomes" id="UP000297900"/>
    </source>
</evidence>
<reference evidence="7 8" key="1">
    <citation type="submission" date="2019-03" db="EMBL/GenBank/DDBJ databases">
        <title>Cohnella endophytica sp. nov., a novel endophytic bacterium isolated from bark of Sonneratia apetala.</title>
        <authorList>
            <person name="Tuo L."/>
        </authorList>
    </citation>
    <scope>NUCLEOTIDE SEQUENCE [LARGE SCALE GENOMIC DNA]</scope>
    <source>
        <strain evidence="7 8">CCTCC AB 208254</strain>
    </source>
</reference>
<dbReference type="Proteomes" id="UP000297900">
    <property type="component" value="Unassembled WGS sequence"/>
</dbReference>
<feature type="transmembrane region" description="Helical" evidence="5">
    <location>
        <begin position="101"/>
        <end position="124"/>
    </location>
</feature>